<gene>
    <name evidence="3" type="ORF">A3G06_01885</name>
</gene>
<evidence type="ECO:0000256" key="1">
    <source>
        <dbReference type="ARBA" id="ARBA00022801"/>
    </source>
</evidence>
<evidence type="ECO:0000259" key="2">
    <source>
        <dbReference type="PROSITE" id="PS51462"/>
    </source>
</evidence>
<dbReference type="InterPro" id="IPR015797">
    <property type="entry name" value="NUDIX_hydrolase-like_dom_sf"/>
</dbReference>
<reference evidence="3 4" key="1">
    <citation type="journal article" date="2016" name="Nat. Commun.">
        <title>Thousands of microbial genomes shed light on interconnected biogeochemical processes in an aquifer system.</title>
        <authorList>
            <person name="Anantharaman K."/>
            <person name="Brown C.T."/>
            <person name="Hug L.A."/>
            <person name="Sharon I."/>
            <person name="Castelle C.J."/>
            <person name="Probst A.J."/>
            <person name="Thomas B.C."/>
            <person name="Singh A."/>
            <person name="Wilkins M.J."/>
            <person name="Karaoz U."/>
            <person name="Brodie E.L."/>
            <person name="Williams K.H."/>
            <person name="Hubbard S.S."/>
            <person name="Banfield J.F."/>
        </authorList>
    </citation>
    <scope>NUCLEOTIDE SEQUENCE [LARGE SCALE GENOMIC DNA]</scope>
</reference>
<dbReference type="Gene3D" id="3.90.79.10">
    <property type="entry name" value="Nucleoside Triphosphate Pyrophosphohydrolase"/>
    <property type="match status" value="1"/>
</dbReference>
<evidence type="ECO:0000313" key="4">
    <source>
        <dbReference type="Proteomes" id="UP000176192"/>
    </source>
</evidence>
<dbReference type="GO" id="GO:0016787">
    <property type="term" value="F:hydrolase activity"/>
    <property type="evidence" value="ECO:0007669"/>
    <property type="project" value="UniProtKB-KW"/>
</dbReference>
<dbReference type="AlphaFoldDB" id="A0A1F6YAJ3"/>
<comment type="caution">
    <text evidence="3">The sequence shown here is derived from an EMBL/GenBank/DDBJ whole genome shotgun (WGS) entry which is preliminary data.</text>
</comment>
<accession>A0A1F6YAJ3</accession>
<name>A0A1F6YAJ3_9BACT</name>
<dbReference type="Proteomes" id="UP000176192">
    <property type="component" value="Unassembled WGS sequence"/>
</dbReference>
<dbReference type="STRING" id="1801797.A3G06_01885"/>
<dbReference type="SUPFAM" id="SSF55811">
    <property type="entry name" value="Nudix"/>
    <property type="match status" value="1"/>
</dbReference>
<dbReference type="Pfam" id="PF00293">
    <property type="entry name" value="NUDIX"/>
    <property type="match status" value="1"/>
</dbReference>
<dbReference type="PRINTS" id="PR00502">
    <property type="entry name" value="NUDIXFAMILY"/>
</dbReference>
<dbReference type="InterPro" id="IPR000086">
    <property type="entry name" value="NUDIX_hydrolase_dom"/>
</dbReference>
<keyword evidence="1" id="KW-0378">Hydrolase</keyword>
<dbReference type="PANTHER" id="PTHR43736">
    <property type="entry name" value="ADP-RIBOSE PYROPHOSPHATASE"/>
    <property type="match status" value="1"/>
</dbReference>
<feature type="domain" description="Nudix hydrolase" evidence="2">
    <location>
        <begin position="11"/>
        <end position="140"/>
    </location>
</feature>
<sequence>MARKIGKSNDGREMHFSAGVIVEHQGRYLMLDRKNPPFGFACPAGHIDEGESPEDAAKREVLEETAIKLSTVKLILEEEVPWNYCRSTTVHYWYLYKASSQSEEIILNKEEETSIGWYAVDEIKKLNLEPVWKYWLEKIKII</sequence>
<dbReference type="EMBL" id="MFVV01000021">
    <property type="protein sequence ID" value="OGJ03340.1"/>
    <property type="molecule type" value="Genomic_DNA"/>
</dbReference>
<organism evidence="3 4">
    <name type="scientific">Candidatus Nomurabacteria bacterium RIFCSPLOWO2_12_FULL_46_14</name>
    <dbReference type="NCBI Taxonomy" id="1801797"/>
    <lineage>
        <taxon>Bacteria</taxon>
        <taxon>Candidatus Nomuraibacteriota</taxon>
    </lineage>
</organism>
<dbReference type="InterPro" id="IPR020476">
    <property type="entry name" value="Nudix_hydrolase"/>
</dbReference>
<dbReference type="CDD" id="cd02883">
    <property type="entry name" value="NUDIX_Hydrolase"/>
    <property type="match status" value="1"/>
</dbReference>
<dbReference type="PROSITE" id="PS51462">
    <property type="entry name" value="NUDIX"/>
    <property type="match status" value="1"/>
</dbReference>
<protein>
    <recommendedName>
        <fullName evidence="2">Nudix hydrolase domain-containing protein</fullName>
    </recommendedName>
</protein>
<evidence type="ECO:0000313" key="3">
    <source>
        <dbReference type="EMBL" id="OGJ03340.1"/>
    </source>
</evidence>
<dbReference type="PANTHER" id="PTHR43736:SF2">
    <property type="entry name" value="MUTT_NUDIX FAMILY PROTEIN"/>
    <property type="match status" value="1"/>
</dbReference>
<proteinExistence type="predicted"/>